<sequence length="802" mass="86238">MLFGIVYSLTQLGPPKRGDELTSSSSVPPNSHTLPGGDKARFDSLRSRTTFSLRPTVDSPRSSRPHSRAHSPSASVTSAARKTSRTRCLKARTALHQPRFPDEEQADGEQQHHAYQSLSFADRIVVQFRTSNSTGPDGDDHMIAHDQTADRLHDPISQSHPTSGPKSSRSDTSSVRVFQLTQILSPTTDEERALRKIYDDLLASRAAEAELSEQFAAQSTTAAAARASLETALETLRSRRKADDAERASLRSRVKVLDEERRLAEAKKREVEKKLESWSSKVRALEKEWEDGQRAQTSAKDTRLSLRDGWKRREEVALRRKVEVEKDIESLLQLQATSHETHKDHSSETISPQRVQSSGKASKASPKSSNMQTPGASTAATGIRDHNNAKAVRDRIKTLEGQIKKERERLERVKRSAQTASVAAGTGPAPAKDGGKGRQQHGNLQHQQNRQMDKQITAHAQVNNVPTDPVSSTNVGLRNGFHQGHSLTQPQTPTLPSPTQSTFAKPLQALQPYSDLQLPTWVRSSVFGEPSGLPSFVSHSDASKVGNNAVGGSIFGGKSAADTTEIGTGHQNNSSATQLPWEWPAFRTGPLMGLGNGGPGFGSNMLSPATGNGSGSDHGRTLNGLFGSSDGTVLPLHTSRSTQGVVPTVSVSAAANVNAAPTTTSPFLSNESLPVPATTPTTSINPALTPIKITTPRMGGGNLSPDMHSPSLSTASGASPGGTGSGNSTSGGKLRPRTNAPRRRARTPVSPYSAGLLPRNLLSYADDDEEDEMAALNEMESAWASLEEEEVEEEQEHEGRRA</sequence>
<organism evidence="2 3">
    <name type="scientific">Tilletia horrida</name>
    <dbReference type="NCBI Taxonomy" id="155126"/>
    <lineage>
        <taxon>Eukaryota</taxon>
        <taxon>Fungi</taxon>
        <taxon>Dikarya</taxon>
        <taxon>Basidiomycota</taxon>
        <taxon>Ustilaginomycotina</taxon>
        <taxon>Exobasidiomycetes</taxon>
        <taxon>Tilletiales</taxon>
        <taxon>Tilletiaceae</taxon>
        <taxon>Tilletia</taxon>
    </lineage>
</organism>
<feature type="region of interest" description="Disordered" evidence="1">
    <location>
        <begin position="286"/>
        <end position="305"/>
    </location>
</feature>
<feature type="compositionally biased region" description="Polar residues" evidence="1">
    <location>
        <begin position="370"/>
        <end position="380"/>
    </location>
</feature>
<accession>A0AAN6GSU5</accession>
<feature type="compositionally biased region" description="Polar residues" evidence="1">
    <location>
        <begin position="156"/>
        <end position="174"/>
    </location>
</feature>
<name>A0AAN6GSU5_9BASI</name>
<feature type="compositionally biased region" description="Low complexity" evidence="1">
    <location>
        <begin position="709"/>
        <end position="718"/>
    </location>
</feature>
<feature type="compositionally biased region" description="Acidic residues" evidence="1">
    <location>
        <begin position="786"/>
        <end position="796"/>
    </location>
</feature>
<evidence type="ECO:0000256" key="1">
    <source>
        <dbReference type="SAM" id="MobiDB-lite"/>
    </source>
</evidence>
<protein>
    <submittedName>
        <fullName evidence="2">Uncharacterized protein</fullName>
    </submittedName>
</protein>
<feature type="compositionally biased region" description="Polar residues" evidence="1">
    <location>
        <begin position="677"/>
        <end position="686"/>
    </location>
</feature>
<reference evidence="2" key="1">
    <citation type="journal article" date="2023" name="PhytoFront">
        <title>Draft Genome Resources of Seven Strains of Tilletia horrida, Causal Agent of Kernel Smut of Rice.</title>
        <authorList>
            <person name="Khanal S."/>
            <person name="Antony Babu S."/>
            <person name="Zhou X.G."/>
        </authorList>
    </citation>
    <scope>NUCLEOTIDE SEQUENCE</scope>
    <source>
        <strain evidence="2">TX6</strain>
    </source>
</reference>
<feature type="compositionally biased region" description="Polar residues" evidence="1">
    <location>
        <begin position="21"/>
        <end position="33"/>
    </location>
</feature>
<dbReference type="AlphaFoldDB" id="A0AAN6GSU5"/>
<feature type="compositionally biased region" description="Polar residues" evidence="1">
    <location>
        <begin position="440"/>
        <end position="449"/>
    </location>
</feature>
<feature type="region of interest" description="Disordered" evidence="1">
    <location>
        <begin position="12"/>
        <end position="88"/>
    </location>
</feature>
<feature type="region of interest" description="Disordered" evidence="1">
    <location>
        <begin position="677"/>
        <end position="755"/>
    </location>
</feature>
<dbReference type="Proteomes" id="UP001176517">
    <property type="component" value="Unassembled WGS sequence"/>
</dbReference>
<proteinExistence type="predicted"/>
<feature type="compositionally biased region" description="Basic residues" evidence="1">
    <location>
        <begin position="734"/>
        <end position="746"/>
    </location>
</feature>
<evidence type="ECO:0000313" key="3">
    <source>
        <dbReference type="Proteomes" id="UP001176517"/>
    </source>
</evidence>
<feature type="compositionally biased region" description="Low complexity" evidence="1">
    <location>
        <begin position="486"/>
        <end position="500"/>
    </location>
</feature>
<evidence type="ECO:0000313" key="2">
    <source>
        <dbReference type="EMBL" id="KAK0555951.1"/>
    </source>
</evidence>
<keyword evidence="3" id="KW-1185">Reference proteome</keyword>
<feature type="region of interest" description="Disordered" evidence="1">
    <location>
        <begin position="153"/>
        <end position="174"/>
    </location>
</feature>
<feature type="compositionally biased region" description="Low complexity" evidence="1">
    <location>
        <begin position="357"/>
        <end position="369"/>
    </location>
</feature>
<gene>
    <name evidence="2" type="ORF">OC846_001503</name>
</gene>
<feature type="region of interest" description="Disordered" evidence="1">
    <location>
        <begin position="335"/>
        <end position="449"/>
    </location>
</feature>
<feature type="region of interest" description="Disordered" evidence="1">
    <location>
        <begin position="782"/>
        <end position="802"/>
    </location>
</feature>
<comment type="caution">
    <text evidence="2">The sequence shown here is derived from an EMBL/GenBank/DDBJ whole genome shotgun (WGS) entry which is preliminary data.</text>
</comment>
<feature type="region of interest" description="Disordered" evidence="1">
    <location>
        <begin position="481"/>
        <end position="500"/>
    </location>
</feature>
<dbReference type="EMBL" id="JAPDMZ010000022">
    <property type="protein sequence ID" value="KAK0555951.1"/>
    <property type="molecule type" value="Genomic_DNA"/>
</dbReference>
<feature type="region of interest" description="Disordered" evidence="1">
    <location>
        <begin position="93"/>
        <end position="112"/>
    </location>
</feature>
<feature type="compositionally biased region" description="Basic and acidic residues" evidence="1">
    <location>
        <begin position="383"/>
        <end position="414"/>
    </location>
</feature>